<evidence type="ECO:0000256" key="3">
    <source>
        <dbReference type="ARBA" id="ARBA00022730"/>
    </source>
</evidence>
<name>A0A1G4NYE8_9FLOR</name>
<comment type="subunit">
    <text evidence="7 8">Part of the 50S ribosomal subunit.</text>
</comment>
<evidence type="ECO:0000256" key="5">
    <source>
        <dbReference type="ARBA" id="ARBA00022980"/>
    </source>
</evidence>
<dbReference type="InterPro" id="IPR001787">
    <property type="entry name" value="Ribosomal_bL21"/>
</dbReference>
<dbReference type="GeneID" id="29998031"/>
<dbReference type="AlphaFoldDB" id="A0A1G4NYE8"/>
<gene>
    <name evidence="7 9" type="primary">rpl21</name>
    <name evidence="9" type="ORF">J0255_18</name>
</gene>
<sequence>MIYAIIEASGRQLWVTPGKFYDINKISAQPGDYIQFQRVLFLKNKEKVLIGYPHITNLYAKAKVLRHFQGRKVTVFKMKPKKNMYTKNGHRQKLSRILIESIQETR</sequence>
<evidence type="ECO:0000256" key="4">
    <source>
        <dbReference type="ARBA" id="ARBA00022884"/>
    </source>
</evidence>
<dbReference type="EMBL" id="LT622875">
    <property type="protein sequence ID" value="SCW23710.1"/>
    <property type="molecule type" value="Genomic_DNA"/>
</dbReference>
<dbReference type="InterPro" id="IPR036164">
    <property type="entry name" value="bL21-like_sf"/>
</dbReference>
<evidence type="ECO:0000313" key="9">
    <source>
        <dbReference type="EMBL" id="SCW23710.1"/>
    </source>
</evidence>
<keyword evidence="5 7" id="KW-0689">Ribosomal protein</keyword>
<dbReference type="Pfam" id="PF00829">
    <property type="entry name" value="Ribosomal_L21p"/>
    <property type="match status" value="1"/>
</dbReference>
<dbReference type="GO" id="GO:0003735">
    <property type="term" value="F:structural constituent of ribosome"/>
    <property type="evidence" value="ECO:0007669"/>
    <property type="project" value="InterPro"/>
</dbReference>
<proteinExistence type="inferred from homology"/>
<dbReference type="HAMAP" id="MF_01363">
    <property type="entry name" value="Ribosomal_bL21"/>
    <property type="match status" value="1"/>
</dbReference>
<keyword evidence="2 9" id="KW-0934">Plastid</keyword>
<dbReference type="RefSeq" id="YP_009315255.1">
    <property type="nucleotide sequence ID" value="NC_031666.1"/>
</dbReference>
<comment type="similarity">
    <text evidence="1 7 8">Belongs to the bacterial ribosomal protein bL21 family.</text>
</comment>
<evidence type="ECO:0000256" key="6">
    <source>
        <dbReference type="ARBA" id="ARBA00023274"/>
    </source>
</evidence>
<keyword evidence="9" id="KW-0150">Chloroplast</keyword>
<keyword evidence="3 7" id="KW-0699">rRNA-binding</keyword>
<dbReference type="NCBIfam" id="TIGR00061">
    <property type="entry name" value="L21"/>
    <property type="match status" value="1"/>
</dbReference>
<evidence type="ECO:0000256" key="8">
    <source>
        <dbReference type="RuleBase" id="RU000563"/>
    </source>
</evidence>
<accession>A0A1G4NYE8</accession>
<evidence type="ECO:0000256" key="2">
    <source>
        <dbReference type="ARBA" id="ARBA00022640"/>
    </source>
</evidence>
<comment type="function">
    <text evidence="7 8">This protein binds to 23S rRNA.</text>
</comment>
<keyword evidence="4 7" id="KW-0694">RNA-binding</keyword>
<protein>
    <recommendedName>
        <fullName evidence="7">Large ribosomal subunit protein bL21c</fullName>
    </recommendedName>
</protein>
<evidence type="ECO:0000256" key="7">
    <source>
        <dbReference type="HAMAP-Rule" id="MF_01363"/>
    </source>
</evidence>
<keyword evidence="6 7" id="KW-0687">Ribonucleoprotein</keyword>
<dbReference type="GO" id="GO:0006412">
    <property type="term" value="P:translation"/>
    <property type="evidence" value="ECO:0007669"/>
    <property type="project" value="UniProtKB-UniRule"/>
</dbReference>
<dbReference type="GO" id="GO:0005762">
    <property type="term" value="C:mitochondrial large ribosomal subunit"/>
    <property type="evidence" value="ECO:0007669"/>
    <property type="project" value="TreeGrafter"/>
</dbReference>
<dbReference type="InterPro" id="IPR028909">
    <property type="entry name" value="bL21-like"/>
</dbReference>
<dbReference type="InterPro" id="IPR018258">
    <property type="entry name" value="Ribosomal_bL21_CS"/>
</dbReference>
<organism evidence="9">
    <name type="scientific">Yamadaella caenomyce</name>
    <dbReference type="NCBI Taxonomy" id="259029"/>
    <lineage>
        <taxon>Eukaryota</taxon>
        <taxon>Rhodophyta</taxon>
        <taxon>Florideophyceae</taxon>
        <taxon>Nemaliophycidae</taxon>
        <taxon>Nemaliales</taxon>
        <taxon>Liagoraceae</taxon>
        <taxon>Yamadaella</taxon>
    </lineage>
</organism>
<dbReference type="GO" id="GO:0009507">
    <property type="term" value="C:chloroplast"/>
    <property type="evidence" value="ECO:0007669"/>
    <property type="project" value="UniProtKB-SubCell"/>
</dbReference>
<evidence type="ECO:0000256" key="1">
    <source>
        <dbReference type="ARBA" id="ARBA00008563"/>
    </source>
</evidence>
<reference evidence="9" key="1">
    <citation type="submission" date="2016-10" db="EMBL/GenBank/DDBJ databases">
        <title>Chloroplast genomes as a tool to resolve red algal phylogenies: a case study in the Nemaliales.</title>
        <authorList>
            <person name="Costa J.F."/>
            <person name="Lin S.M."/>
            <person name="Macaya E.C."/>
            <person name="Fernandez-Garcia C."/>
            <person name="Verbruggen H."/>
        </authorList>
    </citation>
    <scope>NUCLEOTIDE SEQUENCE</scope>
    <source>
        <strain evidence="9">J.0255</strain>
    </source>
</reference>
<comment type="subcellular location">
    <subcellularLocation>
        <location evidence="7">Plastid</location>
        <location evidence="7">Chloroplast</location>
    </subcellularLocation>
</comment>
<dbReference type="PANTHER" id="PTHR21349:SF7">
    <property type="entry name" value="LARGE RIBOSOMAL SUBUNIT PROTEIN BL21C"/>
    <property type="match status" value="1"/>
</dbReference>
<dbReference type="SUPFAM" id="SSF141091">
    <property type="entry name" value="L21p-like"/>
    <property type="match status" value="1"/>
</dbReference>
<dbReference type="PANTHER" id="PTHR21349">
    <property type="entry name" value="50S RIBOSOMAL PROTEIN L21"/>
    <property type="match status" value="1"/>
</dbReference>
<geneLocation type="chloroplast" evidence="9"/>
<dbReference type="GO" id="GO:0019843">
    <property type="term" value="F:rRNA binding"/>
    <property type="evidence" value="ECO:0007669"/>
    <property type="project" value="UniProtKB-UniRule"/>
</dbReference>
<reference evidence="9" key="2">
    <citation type="submission" date="2016-10" db="EMBL/GenBank/DDBJ databases">
        <authorList>
            <person name="de Groot N.N."/>
        </authorList>
    </citation>
    <scope>NUCLEOTIDE SEQUENCE</scope>
    <source>
        <strain evidence="9">J.0255</strain>
    </source>
</reference>
<dbReference type="PROSITE" id="PS01169">
    <property type="entry name" value="RIBOSOMAL_L21"/>
    <property type="match status" value="1"/>
</dbReference>